<keyword evidence="2" id="KW-1015">Disulfide bond</keyword>
<feature type="non-terminal residue" evidence="4">
    <location>
        <position position="1"/>
    </location>
</feature>
<dbReference type="SUPFAM" id="SSF51126">
    <property type="entry name" value="Pectin lyase-like"/>
    <property type="match status" value="1"/>
</dbReference>
<evidence type="ECO:0000256" key="1">
    <source>
        <dbReference type="ARBA" id="ARBA00022729"/>
    </source>
</evidence>
<dbReference type="SMART" id="SM00560">
    <property type="entry name" value="LamGL"/>
    <property type="match status" value="1"/>
</dbReference>
<proteinExistence type="predicted"/>
<sequence length="355" mass="38488">AQITDYIPSQESIGEGDNFALRFWGDDGGVDIGTNDFSFGDGVATLEAWFYREHTLNSDSEDEYLIGYGGENDNGSMFAMGISSNNDLFVSFGGNDYEAFSDASYGIEEWNHLAAVHDGSGQVALYLNGESVLDASVSAPDIFGSTGKIGSSPFGGMNWDGHIDEVRVWSTAKSQTDIQQRMHQSLRGTEESLVAYYNFNENDGDVVNDRTMSQNHGTIYGNFGWTSWSAPIDGFPDPVTVYVPDDFGTIQEAINTTYNGDTIIVDPGTYYENIDFMSKAIVVASRAFTTGDLSYIDQTVIDGSGEGHVVFVDGVHGGELNGFTLQNGAASQDVDGWPDNAGGGLYIDAWWFRAV</sequence>
<feature type="domain" description="LamG-like jellyroll fold" evidence="3">
    <location>
        <begin position="42"/>
        <end position="176"/>
    </location>
</feature>
<dbReference type="InterPro" id="IPR013320">
    <property type="entry name" value="ConA-like_dom_sf"/>
</dbReference>
<dbReference type="InterPro" id="IPR012334">
    <property type="entry name" value="Pectin_lyas_fold"/>
</dbReference>
<dbReference type="InterPro" id="IPR011050">
    <property type="entry name" value="Pectin_lyase_fold/virulence"/>
</dbReference>
<reference evidence="4" key="1">
    <citation type="submission" date="2018-05" db="EMBL/GenBank/DDBJ databases">
        <authorList>
            <person name="Lanie J.A."/>
            <person name="Ng W.-L."/>
            <person name="Kazmierczak K.M."/>
            <person name="Andrzejewski T.M."/>
            <person name="Davidsen T.M."/>
            <person name="Wayne K.J."/>
            <person name="Tettelin H."/>
            <person name="Glass J.I."/>
            <person name="Rusch D."/>
            <person name="Podicherti R."/>
            <person name="Tsui H.-C.T."/>
            <person name="Winkler M.E."/>
        </authorList>
    </citation>
    <scope>NUCLEOTIDE SEQUENCE</scope>
</reference>
<gene>
    <name evidence="4" type="ORF">METZ01_LOCUS255778</name>
</gene>
<evidence type="ECO:0000259" key="3">
    <source>
        <dbReference type="SMART" id="SM00560"/>
    </source>
</evidence>
<dbReference type="EMBL" id="UINC01069500">
    <property type="protein sequence ID" value="SVC02924.1"/>
    <property type="molecule type" value="Genomic_DNA"/>
</dbReference>
<organism evidence="4">
    <name type="scientific">marine metagenome</name>
    <dbReference type="NCBI Taxonomy" id="408172"/>
    <lineage>
        <taxon>unclassified sequences</taxon>
        <taxon>metagenomes</taxon>
        <taxon>ecological metagenomes</taxon>
    </lineage>
</organism>
<keyword evidence="1" id="KW-0732">Signal</keyword>
<evidence type="ECO:0000256" key="2">
    <source>
        <dbReference type="ARBA" id="ARBA00023157"/>
    </source>
</evidence>
<protein>
    <recommendedName>
        <fullName evidence="3">LamG-like jellyroll fold domain-containing protein</fullName>
    </recommendedName>
</protein>
<dbReference type="Gene3D" id="2.160.20.10">
    <property type="entry name" value="Single-stranded right-handed beta-helix, Pectin lyase-like"/>
    <property type="match status" value="1"/>
</dbReference>
<dbReference type="AlphaFoldDB" id="A0A382ISU3"/>
<dbReference type="InterPro" id="IPR006558">
    <property type="entry name" value="LamG-like"/>
</dbReference>
<evidence type="ECO:0000313" key="4">
    <source>
        <dbReference type="EMBL" id="SVC02924.1"/>
    </source>
</evidence>
<dbReference type="SUPFAM" id="SSF49899">
    <property type="entry name" value="Concanavalin A-like lectins/glucanases"/>
    <property type="match status" value="1"/>
</dbReference>
<dbReference type="Pfam" id="PF13385">
    <property type="entry name" value="Laminin_G_3"/>
    <property type="match status" value="1"/>
</dbReference>
<feature type="non-terminal residue" evidence="4">
    <location>
        <position position="355"/>
    </location>
</feature>
<accession>A0A382ISU3</accession>
<dbReference type="Gene3D" id="2.60.120.200">
    <property type="match status" value="1"/>
</dbReference>
<name>A0A382ISU3_9ZZZZ</name>